<feature type="domain" description="DUF6927" evidence="2">
    <location>
        <begin position="135"/>
        <end position="207"/>
    </location>
</feature>
<accession>A0A8T8SIH9</accession>
<reference evidence="3" key="2">
    <citation type="journal article" date="2019" name="IMA Fungus">
        <title>Genome sequencing and comparison of five Tilletia species to identify candidate genes for the detection of regulated species infecting wheat.</title>
        <authorList>
            <person name="Nguyen H.D.T."/>
            <person name="Sultana T."/>
            <person name="Kesanakurti P."/>
            <person name="Hambleton S."/>
        </authorList>
    </citation>
    <scope>NUCLEOTIDE SEQUENCE</scope>
    <source>
        <strain evidence="3">DAOMC 238032</strain>
    </source>
</reference>
<dbReference type="Pfam" id="PF21992">
    <property type="entry name" value="DUF6927"/>
    <property type="match status" value="1"/>
</dbReference>
<dbReference type="AlphaFoldDB" id="A0A8T8SIH9"/>
<dbReference type="EMBL" id="LWDD02002369">
    <property type="protein sequence ID" value="KAE8240980.1"/>
    <property type="molecule type" value="Genomic_DNA"/>
</dbReference>
<dbReference type="InterPro" id="IPR053845">
    <property type="entry name" value="DUF6927"/>
</dbReference>
<evidence type="ECO:0000313" key="3">
    <source>
        <dbReference type="EMBL" id="KAE8240980.1"/>
    </source>
</evidence>
<reference evidence="3" key="1">
    <citation type="submission" date="2016-04" db="EMBL/GenBank/DDBJ databases">
        <authorList>
            <person name="Nguyen H.D."/>
            <person name="Kesanakurti P."/>
            <person name="Cullis J."/>
            <person name="Levesque C.A."/>
            <person name="Hambleton S."/>
        </authorList>
    </citation>
    <scope>NUCLEOTIDE SEQUENCE</scope>
    <source>
        <strain evidence="3">DAOMC 238032</strain>
    </source>
</reference>
<dbReference type="Proteomes" id="UP000077671">
    <property type="component" value="Unassembled WGS sequence"/>
</dbReference>
<evidence type="ECO:0000313" key="4">
    <source>
        <dbReference type="Proteomes" id="UP000077671"/>
    </source>
</evidence>
<evidence type="ECO:0000256" key="1">
    <source>
        <dbReference type="SAM" id="MobiDB-lite"/>
    </source>
</evidence>
<sequence length="229" mass="25833">MPDVSNLTLSGARPGQGQTNEVGNFQMSLLGHFTPPATPKAYLDNQLTWERENEETGTFEGCRVIRSVSTTGAYYAAVQRYGSNNQTHAISAVICLVRWNPKAADGLLFGYKDMDENSGPVEAGCPRSILEELGPTNHPYALDWRNRCYRQLRLKERKIADGDMIRLPEPMQFTDGSEHAEFRVTRRGAKIELSTPDGRGRFRISRLMERRFEVVPPKRAPRTFFPATP</sequence>
<evidence type="ECO:0000259" key="2">
    <source>
        <dbReference type="Pfam" id="PF21992"/>
    </source>
</evidence>
<name>A0A8T8SIH9_9BASI</name>
<feature type="region of interest" description="Disordered" evidence="1">
    <location>
        <begin position="1"/>
        <end position="21"/>
    </location>
</feature>
<gene>
    <name evidence="3" type="ORF">A4X03_0g8247</name>
</gene>
<protein>
    <recommendedName>
        <fullName evidence="2">DUF6927 domain-containing protein</fullName>
    </recommendedName>
</protein>
<proteinExistence type="predicted"/>
<organism evidence="3 4">
    <name type="scientific">Tilletia caries</name>
    <name type="common">wheat bunt fungus</name>
    <dbReference type="NCBI Taxonomy" id="13290"/>
    <lineage>
        <taxon>Eukaryota</taxon>
        <taxon>Fungi</taxon>
        <taxon>Dikarya</taxon>
        <taxon>Basidiomycota</taxon>
        <taxon>Ustilaginomycotina</taxon>
        <taxon>Exobasidiomycetes</taxon>
        <taxon>Tilletiales</taxon>
        <taxon>Tilletiaceae</taxon>
        <taxon>Tilletia</taxon>
    </lineage>
</organism>
<comment type="caution">
    <text evidence="3">The sequence shown here is derived from an EMBL/GenBank/DDBJ whole genome shotgun (WGS) entry which is preliminary data.</text>
</comment>